<dbReference type="GO" id="GO:0000226">
    <property type="term" value="P:microtubule cytoskeleton organization"/>
    <property type="evidence" value="ECO:0007669"/>
    <property type="project" value="TreeGrafter"/>
</dbReference>
<keyword evidence="14" id="KW-1185">Reference proteome</keyword>
<evidence type="ECO:0000256" key="10">
    <source>
        <dbReference type="ARBA" id="ARBA00023212"/>
    </source>
</evidence>
<evidence type="ECO:0000256" key="8">
    <source>
        <dbReference type="ARBA" id="ARBA00023017"/>
    </source>
</evidence>
<dbReference type="OrthoDB" id="27603at2759"/>
<dbReference type="Proteomes" id="UP001151699">
    <property type="component" value="Chromosome X"/>
</dbReference>
<reference evidence="13" key="1">
    <citation type="submission" date="2022-07" db="EMBL/GenBank/DDBJ databases">
        <authorList>
            <person name="Trinca V."/>
            <person name="Uliana J.V.C."/>
            <person name="Torres T.T."/>
            <person name="Ward R.J."/>
            <person name="Monesi N."/>
        </authorList>
    </citation>
    <scope>NUCLEOTIDE SEQUENCE</scope>
    <source>
        <strain evidence="13">HSMRA1968</strain>
        <tissue evidence="13">Whole embryos</tissue>
    </source>
</reference>
<keyword evidence="8 11" id="KW-0243">Dynein</keyword>
<dbReference type="GO" id="GO:0005813">
    <property type="term" value="C:centrosome"/>
    <property type="evidence" value="ECO:0007669"/>
    <property type="project" value="TreeGrafter"/>
</dbReference>
<dbReference type="GO" id="GO:0007018">
    <property type="term" value="P:microtubule-based movement"/>
    <property type="evidence" value="ECO:0007669"/>
    <property type="project" value="InterPro"/>
</dbReference>
<keyword evidence="4 11" id="KW-0963">Cytoplasm</keyword>
<name>A0A9Q0MZW1_9DIPT</name>
<evidence type="ECO:0000256" key="7">
    <source>
        <dbReference type="ARBA" id="ARBA00022840"/>
    </source>
</evidence>
<evidence type="ECO:0000256" key="5">
    <source>
        <dbReference type="ARBA" id="ARBA00022701"/>
    </source>
</evidence>
<comment type="similarity">
    <text evidence="2 11">Belongs to the dynein light intermediate chain family.</text>
</comment>
<keyword evidence="3 11" id="KW-0813">Transport</keyword>
<dbReference type="PANTHER" id="PTHR12688:SF0">
    <property type="entry name" value="DYNEIN LIGHT INTERMEDIATE CHAIN"/>
    <property type="match status" value="1"/>
</dbReference>
<feature type="compositionally biased region" description="Polar residues" evidence="12">
    <location>
        <begin position="363"/>
        <end position="373"/>
    </location>
</feature>
<organism evidence="13 14">
    <name type="scientific">Pseudolycoriella hygida</name>
    <dbReference type="NCBI Taxonomy" id="35572"/>
    <lineage>
        <taxon>Eukaryota</taxon>
        <taxon>Metazoa</taxon>
        <taxon>Ecdysozoa</taxon>
        <taxon>Arthropoda</taxon>
        <taxon>Hexapoda</taxon>
        <taxon>Insecta</taxon>
        <taxon>Pterygota</taxon>
        <taxon>Neoptera</taxon>
        <taxon>Endopterygota</taxon>
        <taxon>Diptera</taxon>
        <taxon>Nematocera</taxon>
        <taxon>Sciaroidea</taxon>
        <taxon>Sciaridae</taxon>
        <taxon>Pseudolycoriella</taxon>
    </lineage>
</organism>
<evidence type="ECO:0000313" key="13">
    <source>
        <dbReference type="EMBL" id="KAJ6640250.1"/>
    </source>
</evidence>
<feature type="compositionally biased region" description="Polar residues" evidence="12">
    <location>
        <begin position="1"/>
        <end position="13"/>
    </location>
</feature>
<keyword evidence="10 11" id="KW-0206">Cytoskeleton</keyword>
<keyword evidence="6 11" id="KW-0547">Nucleotide-binding</keyword>
<comment type="function">
    <text evidence="11">Acts as one of several non-catalytic accessory components of the cytoplasmic dynein 1 complex that are thought to be involved in linking dynein to cargos and to adapter proteins that regulate dynein function. Cytoplasmic dynein 1 acts as a motor for the intracellular retrograde motility of vesicles and organelles along microtubules. May play a role in binding dynein to membranous organelles or chromosomes.</text>
</comment>
<protein>
    <recommendedName>
        <fullName evidence="11">Dynein light intermediate chain</fullName>
    </recommendedName>
</protein>
<gene>
    <name evidence="13" type="primary">Dync1li2</name>
    <name evidence="13" type="ORF">Bhyg_13000</name>
</gene>
<dbReference type="CDD" id="cd00267">
    <property type="entry name" value="ABC_ATPase"/>
    <property type="match status" value="1"/>
</dbReference>
<evidence type="ECO:0000256" key="3">
    <source>
        <dbReference type="ARBA" id="ARBA00022448"/>
    </source>
</evidence>
<dbReference type="PANTHER" id="PTHR12688">
    <property type="entry name" value="DYNEIN LIGHT INTERMEDIATE CHAIN"/>
    <property type="match status" value="1"/>
</dbReference>
<keyword evidence="9 11" id="KW-0505">Motor protein</keyword>
<evidence type="ECO:0000256" key="1">
    <source>
        <dbReference type="ARBA" id="ARBA00004245"/>
    </source>
</evidence>
<proteinExistence type="inferred from homology"/>
<evidence type="ECO:0000256" key="9">
    <source>
        <dbReference type="ARBA" id="ARBA00023175"/>
    </source>
</evidence>
<feature type="region of interest" description="Disordered" evidence="12">
    <location>
        <begin position="1"/>
        <end position="20"/>
    </location>
</feature>
<keyword evidence="7 11" id="KW-0067">ATP-binding</keyword>
<dbReference type="GO" id="GO:0005868">
    <property type="term" value="C:cytoplasmic dynein complex"/>
    <property type="evidence" value="ECO:0007669"/>
    <property type="project" value="UniProtKB-UniRule"/>
</dbReference>
<comment type="subunit">
    <text evidence="11">Homodimer. The cytoplasmic dynein 1 complex consists of two catalytic heavy chains (HCs) and a number of non-catalytic subunits presented by intermediate chains (ICs).</text>
</comment>
<evidence type="ECO:0000256" key="12">
    <source>
        <dbReference type="SAM" id="MobiDB-lite"/>
    </source>
</evidence>
<evidence type="ECO:0000313" key="14">
    <source>
        <dbReference type="Proteomes" id="UP001151699"/>
    </source>
</evidence>
<evidence type="ECO:0000256" key="11">
    <source>
        <dbReference type="RuleBase" id="RU366047"/>
    </source>
</evidence>
<dbReference type="Pfam" id="PF05783">
    <property type="entry name" value="DLIC"/>
    <property type="match status" value="1"/>
</dbReference>
<evidence type="ECO:0000256" key="2">
    <source>
        <dbReference type="ARBA" id="ARBA00006831"/>
    </source>
</evidence>
<comment type="caution">
    <text evidence="13">The sequence shown here is derived from an EMBL/GenBank/DDBJ whole genome shotgun (WGS) entry which is preliminary data.</text>
</comment>
<dbReference type="GO" id="GO:0045504">
    <property type="term" value="F:dynein heavy chain binding"/>
    <property type="evidence" value="ECO:0007669"/>
    <property type="project" value="TreeGrafter"/>
</dbReference>
<feature type="region of interest" description="Disordered" evidence="12">
    <location>
        <begin position="363"/>
        <end position="400"/>
    </location>
</feature>
<dbReference type="GO" id="GO:0005874">
    <property type="term" value="C:microtubule"/>
    <property type="evidence" value="ECO:0007669"/>
    <property type="project" value="UniProtKB-KW"/>
</dbReference>
<sequence>MEITSQMNNNNGSARKKDTNDAKENLWSEILADVQNQGSTKLPSNKSVLVLGDNASGKTTLIAKLQGVEDPKKGSGLEYAYIDVRDEYRDDLTRLGVWVLDGDPGHSNLLKFALNESNYAHTLVILTVSMTSPWSWLDQLRNWMKVLADHVDHLKIDSDERQESRQRLVTAWQNYCETGDHLDPSSPIKRTVRMPSVDDEDVLPLPDGAFTTNIGLDMVVVVTKTDYMTTLEKEYDYKDEHFDFMQQWIRRFCLQHGASLFYTSVKEDKNCDLLYKYLTHRIYDLPFRTPALVVEKDAVLIPSGWDNMNKISILHENMQTCKPDDYYTDVITAPPTRKTVSNREVEVQTEDEQAFLARQQQLLMQGQSPSSRGESPMRTPTGPKSTPRTPIDGKLNSGTPGGEGVLANFFNSLLNKKAGSPGGGNPNAAASPRSMNGTVDISDKSAMRSDAAAELDRLTRNVKKEMDFTQTDC</sequence>
<dbReference type="InterPro" id="IPR008467">
    <property type="entry name" value="Dynein1_light_intermed_chain"/>
</dbReference>
<comment type="subcellular location">
    <subcellularLocation>
        <location evidence="1 11">Cytoplasm</location>
        <location evidence="1 11">Cytoskeleton</location>
    </subcellularLocation>
</comment>
<dbReference type="InterPro" id="IPR022780">
    <property type="entry name" value="Dynein_light_int_chain"/>
</dbReference>
<dbReference type="EMBL" id="WJQU01000003">
    <property type="protein sequence ID" value="KAJ6640250.1"/>
    <property type="molecule type" value="Genomic_DNA"/>
</dbReference>
<accession>A0A9Q0MZW1</accession>
<feature type="region of interest" description="Disordered" evidence="12">
    <location>
        <begin position="417"/>
        <end position="448"/>
    </location>
</feature>
<evidence type="ECO:0000256" key="6">
    <source>
        <dbReference type="ARBA" id="ARBA00022741"/>
    </source>
</evidence>
<dbReference type="SUPFAM" id="SSF52540">
    <property type="entry name" value="P-loop containing nucleoside triphosphate hydrolases"/>
    <property type="match status" value="1"/>
</dbReference>
<dbReference type="GO" id="GO:0005524">
    <property type="term" value="F:ATP binding"/>
    <property type="evidence" value="ECO:0007669"/>
    <property type="project" value="UniProtKB-KW"/>
</dbReference>
<dbReference type="Gene3D" id="3.40.50.300">
    <property type="entry name" value="P-loop containing nucleotide triphosphate hydrolases"/>
    <property type="match status" value="1"/>
</dbReference>
<dbReference type="AlphaFoldDB" id="A0A9Q0MZW1"/>
<keyword evidence="5 11" id="KW-0493">Microtubule</keyword>
<evidence type="ECO:0000256" key="4">
    <source>
        <dbReference type="ARBA" id="ARBA00022490"/>
    </source>
</evidence>
<dbReference type="InterPro" id="IPR027417">
    <property type="entry name" value="P-loop_NTPase"/>
</dbReference>